<dbReference type="KEGG" id="crq:GCK72_007033"/>
<accession>A0A6A5HHW5</accession>
<gene>
    <name evidence="2" type="ORF">GCK72_007033</name>
</gene>
<evidence type="ECO:0000313" key="2">
    <source>
        <dbReference type="EMBL" id="KAF1767075.1"/>
    </source>
</evidence>
<sequence>MESKNSKSPDSGSPEQLRQPKEEPCELPEYSIPTDYETFKQQQWEQEKQKRTNMCLEQWSNYQSFPTQRWEGERVEPQLVPQPTTQPTYFLDPNFGNPLTGLRGCLTSVYQPLLASNPGANEFDPRYPFGQYLYCPPPRSDAETSTVSMTGESSNQYLCFYENPTDEEFEKLKVFNSPLFGVDNDQFPDRNHKWKRRRLYNQFMEKLYKKNAETIDVVYKNCLKKHPTLDFFKNEIQVKKIILSQIFEIGIKFYESRQTRILTTTSDEKDQTKSPRVN</sequence>
<proteinExistence type="predicted"/>
<feature type="region of interest" description="Disordered" evidence="1">
    <location>
        <begin position="1"/>
        <end position="32"/>
    </location>
</feature>
<dbReference type="GeneID" id="9804168"/>
<dbReference type="CTD" id="9804168"/>
<comment type="caution">
    <text evidence="2">The sequence shown here is derived from an EMBL/GenBank/DDBJ whole genome shotgun (WGS) entry which is preliminary data.</text>
</comment>
<organism evidence="2 3">
    <name type="scientific">Caenorhabditis remanei</name>
    <name type="common">Caenorhabditis vulgaris</name>
    <dbReference type="NCBI Taxonomy" id="31234"/>
    <lineage>
        <taxon>Eukaryota</taxon>
        <taxon>Metazoa</taxon>
        <taxon>Ecdysozoa</taxon>
        <taxon>Nematoda</taxon>
        <taxon>Chromadorea</taxon>
        <taxon>Rhabditida</taxon>
        <taxon>Rhabditina</taxon>
        <taxon>Rhabditomorpha</taxon>
        <taxon>Rhabditoidea</taxon>
        <taxon>Rhabditidae</taxon>
        <taxon>Peloderinae</taxon>
        <taxon>Caenorhabditis</taxon>
    </lineage>
</organism>
<dbReference type="AlphaFoldDB" id="A0A6A5HHW5"/>
<reference evidence="2 3" key="1">
    <citation type="submission" date="2019-12" db="EMBL/GenBank/DDBJ databases">
        <title>Chromosome-level assembly of the Caenorhabditis remanei genome.</title>
        <authorList>
            <person name="Teterina A.A."/>
            <person name="Willis J.H."/>
            <person name="Phillips P.C."/>
        </authorList>
    </citation>
    <scope>NUCLEOTIDE SEQUENCE [LARGE SCALE GENOMIC DNA]</scope>
    <source>
        <strain evidence="2 3">PX506</strain>
        <tissue evidence="2">Whole organism</tissue>
    </source>
</reference>
<dbReference type="EMBL" id="WUAV01000002">
    <property type="protein sequence ID" value="KAF1767075.1"/>
    <property type="molecule type" value="Genomic_DNA"/>
</dbReference>
<dbReference type="RefSeq" id="XP_053590142.1">
    <property type="nucleotide sequence ID" value="XM_053725948.1"/>
</dbReference>
<dbReference type="Proteomes" id="UP000483820">
    <property type="component" value="Chromosome II"/>
</dbReference>
<evidence type="ECO:0000256" key="1">
    <source>
        <dbReference type="SAM" id="MobiDB-lite"/>
    </source>
</evidence>
<evidence type="ECO:0000313" key="3">
    <source>
        <dbReference type="Proteomes" id="UP000483820"/>
    </source>
</evidence>
<protein>
    <submittedName>
        <fullName evidence="2">Uncharacterized protein</fullName>
    </submittedName>
</protein>
<name>A0A6A5HHW5_CAERE</name>